<comment type="subunit">
    <text evidence="8">Homodimer.</text>
</comment>
<dbReference type="PANTHER" id="PTHR42961">
    <property type="entry name" value="IRON-SULFUR PROTEIN NUBPL"/>
    <property type="match status" value="1"/>
</dbReference>
<dbReference type="SUPFAM" id="SSF52540">
    <property type="entry name" value="P-loop containing nucleoside triphosphate hydrolases"/>
    <property type="match status" value="1"/>
</dbReference>
<evidence type="ECO:0000256" key="6">
    <source>
        <dbReference type="ARBA" id="ARBA00023004"/>
    </source>
</evidence>
<keyword evidence="8" id="KW-0378">Hydrolase</keyword>
<dbReference type="PANTHER" id="PTHR42961:SF2">
    <property type="entry name" value="IRON-SULFUR PROTEIN NUBPL"/>
    <property type="match status" value="1"/>
</dbReference>
<dbReference type="InterPro" id="IPR002744">
    <property type="entry name" value="MIP18-like"/>
</dbReference>
<keyword evidence="4 8" id="KW-0547">Nucleotide-binding</keyword>
<dbReference type="GO" id="GO:0016226">
    <property type="term" value="P:iron-sulfur cluster assembly"/>
    <property type="evidence" value="ECO:0007669"/>
    <property type="project" value="InterPro"/>
</dbReference>
<comment type="caution">
    <text evidence="8">Lacks conserved residue(s) required for the propagation of feature annotation.</text>
</comment>
<evidence type="ECO:0000256" key="1">
    <source>
        <dbReference type="ARBA" id="ARBA00007352"/>
    </source>
</evidence>
<evidence type="ECO:0000313" key="10">
    <source>
        <dbReference type="EMBL" id="RTG98664.1"/>
    </source>
</evidence>
<dbReference type="InterPro" id="IPR044304">
    <property type="entry name" value="NUBPL-like"/>
</dbReference>
<dbReference type="InterPro" id="IPR033756">
    <property type="entry name" value="YlxH/NBP35"/>
</dbReference>
<dbReference type="CDD" id="cd02037">
    <property type="entry name" value="Mrp_NBP35"/>
    <property type="match status" value="1"/>
</dbReference>
<dbReference type="GO" id="GO:0046872">
    <property type="term" value="F:metal ion binding"/>
    <property type="evidence" value="ECO:0007669"/>
    <property type="project" value="UniProtKB-KW"/>
</dbReference>
<dbReference type="GO" id="GO:0005524">
    <property type="term" value="F:ATP binding"/>
    <property type="evidence" value="ECO:0007669"/>
    <property type="project" value="UniProtKB-UniRule"/>
</dbReference>
<dbReference type="InterPro" id="IPR027417">
    <property type="entry name" value="P-loop_NTPase"/>
</dbReference>
<dbReference type="Gene3D" id="3.30.300.130">
    <property type="entry name" value="Fe-S cluster assembly (FSCA)"/>
    <property type="match status" value="1"/>
</dbReference>
<keyword evidence="3 8" id="KW-0479">Metal-binding</keyword>
<dbReference type="GO" id="GO:0016887">
    <property type="term" value="F:ATP hydrolysis activity"/>
    <property type="evidence" value="ECO:0007669"/>
    <property type="project" value="UniProtKB-UniRule"/>
</dbReference>
<dbReference type="Gene3D" id="3.40.50.300">
    <property type="entry name" value="P-loop containing nucleotide triphosphate hydrolases"/>
    <property type="match status" value="1"/>
</dbReference>
<dbReference type="RefSeq" id="WP_126188159.1">
    <property type="nucleotide sequence ID" value="NZ_PELM01000497.1"/>
</dbReference>
<dbReference type="InterPro" id="IPR034904">
    <property type="entry name" value="FSCA_dom_sf"/>
</dbReference>
<reference evidence="10 11" key="1">
    <citation type="journal article" date="2019" name="Extremophiles">
        <title>Biogeography of thermophiles and predominance of Thermus scotoductus in domestic water heaters.</title>
        <authorList>
            <person name="Wilpiszeski R.L."/>
            <person name="Zhang Z."/>
            <person name="House C.H."/>
        </authorList>
    </citation>
    <scope>NUCLEOTIDE SEQUENCE [LARGE SCALE GENOMIC DNA]</scope>
    <source>
        <strain evidence="10 11">38_S38</strain>
    </source>
</reference>
<keyword evidence="7 8" id="KW-0411">Iron-sulfur</keyword>
<dbReference type="FunFam" id="3.40.50.300:FF:001119">
    <property type="entry name" value="Iron-sulfur cluster carrier protein"/>
    <property type="match status" value="1"/>
</dbReference>
<comment type="similarity">
    <text evidence="1">In the N-terminal section; belongs to the MIP18 family.</text>
</comment>
<comment type="similarity">
    <text evidence="2">In the C-terminal section; belongs to the Mrp/NBP35 ATP-binding proteins family.</text>
</comment>
<dbReference type="PROSITE" id="PS01215">
    <property type="entry name" value="MRP"/>
    <property type="match status" value="1"/>
</dbReference>
<dbReference type="AlphaFoldDB" id="A0A430QUZ9"/>
<evidence type="ECO:0000256" key="3">
    <source>
        <dbReference type="ARBA" id="ARBA00022723"/>
    </source>
</evidence>
<accession>A0A430QUZ9</accession>
<organism evidence="10 11">
    <name type="scientific">Thermus scotoductus</name>
    <dbReference type="NCBI Taxonomy" id="37636"/>
    <lineage>
        <taxon>Bacteria</taxon>
        <taxon>Thermotogati</taxon>
        <taxon>Deinococcota</taxon>
        <taxon>Deinococci</taxon>
        <taxon>Thermales</taxon>
        <taxon>Thermaceae</taxon>
        <taxon>Thermus</taxon>
    </lineage>
</organism>
<evidence type="ECO:0000313" key="11">
    <source>
        <dbReference type="Proteomes" id="UP000288082"/>
    </source>
</evidence>
<sequence length="350" mass="37381">MALTEERVLEALRTVMDPELGKDLVSLGMVGEINLEGGRVDLLINLTTPACPLKGQIEADIRRALHPLGVEEVRVRFGGGVKAPEQYPIPGVKHVVAVGSGKGGGGKSTVAANLALALLQEGARVGLLDADLYGPSQAKMFGLEGERLKVDQHRKILPLEAFGLKVLSIANIVPPGQAMIWRGPILHGTIKQFLEEVNWGELDYLVVDLPPGTGDVQLSLAQLTKVSGGVIVTTPQEVALIDAERAADMFKKVQVPLLGVLENMSHFLCPHCGKPTPIFGEGGGRRLAEKLKTRFLGEIPLTLPLRESGDRGRPILVENPEGPEAEAFRKAARELAAALSVQAFIALPMA</sequence>
<protein>
    <recommendedName>
        <fullName evidence="8">Iron-sulfur cluster carrier protein</fullName>
    </recommendedName>
</protein>
<comment type="function">
    <text evidence="8">Binds and transfers iron-sulfur (Fe-S) clusters to target apoproteins. Can hydrolyze ATP.</text>
</comment>
<proteinExistence type="inferred from homology"/>
<evidence type="ECO:0000256" key="4">
    <source>
        <dbReference type="ARBA" id="ARBA00022741"/>
    </source>
</evidence>
<dbReference type="EMBL" id="PELM01000497">
    <property type="protein sequence ID" value="RTG98664.1"/>
    <property type="molecule type" value="Genomic_DNA"/>
</dbReference>
<name>A0A430QUZ9_THESC</name>
<keyword evidence="5 8" id="KW-0067">ATP-binding</keyword>
<evidence type="ECO:0000256" key="7">
    <source>
        <dbReference type="ARBA" id="ARBA00023014"/>
    </source>
</evidence>
<dbReference type="Proteomes" id="UP000288082">
    <property type="component" value="Unassembled WGS sequence"/>
</dbReference>
<dbReference type="Pfam" id="PF01883">
    <property type="entry name" value="FeS_assembly_P"/>
    <property type="match status" value="1"/>
</dbReference>
<dbReference type="GO" id="GO:0140663">
    <property type="term" value="F:ATP-dependent FeS chaperone activity"/>
    <property type="evidence" value="ECO:0007669"/>
    <property type="project" value="InterPro"/>
</dbReference>
<evidence type="ECO:0000256" key="5">
    <source>
        <dbReference type="ARBA" id="ARBA00022840"/>
    </source>
</evidence>
<comment type="similarity">
    <text evidence="8">Belongs to the Mrp/NBP35 ATP-binding proteins family.</text>
</comment>
<dbReference type="SUPFAM" id="SSF117916">
    <property type="entry name" value="Fe-S cluster assembly (FSCA) domain-like"/>
    <property type="match status" value="1"/>
</dbReference>
<evidence type="ECO:0000256" key="2">
    <source>
        <dbReference type="ARBA" id="ARBA00008205"/>
    </source>
</evidence>
<dbReference type="Pfam" id="PF10609">
    <property type="entry name" value="ParA"/>
    <property type="match status" value="1"/>
</dbReference>
<evidence type="ECO:0000256" key="8">
    <source>
        <dbReference type="HAMAP-Rule" id="MF_02040"/>
    </source>
</evidence>
<dbReference type="InterPro" id="IPR019591">
    <property type="entry name" value="Mrp/NBP35_ATP-bd"/>
</dbReference>
<dbReference type="InterPro" id="IPR000808">
    <property type="entry name" value="Mrp-like_CS"/>
</dbReference>
<keyword evidence="6 8" id="KW-0408">Iron</keyword>
<comment type="caution">
    <text evidence="10">The sequence shown here is derived from an EMBL/GenBank/DDBJ whole genome shotgun (WGS) entry which is preliminary data.</text>
</comment>
<dbReference type="HAMAP" id="MF_02040">
    <property type="entry name" value="Mrp_NBP35"/>
    <property type="match status" value="1"/>
</dbReference>
<dbReference type="GO" id="GO:0051539">
    <property type="term" value="F:4 iron, 4 sulfur cluster binding"/>
    <property type="evidence" value="ECO:0007669"/>
    <property type="project" value="TreeGrafter"/>
</dbReference>
<gene>
    <name evidence="10" type="ORF">CSW50_14850</name>
</gene>
<evidence type="ECO:0000259" key="9">
    <source>
        <dbReference type="Pfam" id="PF01883"/>
    </source>
</evidence>
<feature type="domain" description="MIP18 family-like" evidence="9">
    <location>
        <begin position="5"/>
        <end position="73"/>
    </location>
</feature>